<evidence type="ECO:0000313" key="4">
    <source>
        <dbReference type="Proteomes" id="UP000663832"/>
    </source>
</evidence>
<keyword evidence="4" id="KW-1185">Reference proteome</keyword>
<protein>
    <submittedName>
        <fullName evidence="3">Uncharacterized protein</fullName>
    </submittedName>
</protein>
<dbReference type="Proteomes" id="UP000663832">
    <property type="component" value="Unassembled WGS sequence"/>
</dbReference>
<evidence type="ECO:0000256" key="1">
    <source>
        <dbReference type="SAM" id="Phobius"/>
    </source>
</evidence>
<reference evidence="3" key="1">
    <citation type="submission" date="2021-02" db="EMBL/GenBank/DDBJ databases">
        <authorList>
            <person name="Nowell W R."/>
        </authorList>
    </citation>
    <scope>NUCLEOTIDE SEQUENCE</scope>
</reference>
<evidence type="ECO:0000313" key="3">
    <source>
        <dbReference type="EMBL" id="CAF1603030.1"/>
    </source>
</evidence>
<dbReference type="Proteomes" id="UP000663877">
    <property type="component" value="Unassembled WGS sequence"/>
</dbReference>
<accession>A0A816AY87</accession>
<feature type="transmembrane region" description="Helical" evidence="1">
    <location>
        <begin position="160"/>
        <end position="184"/>
    </location>
</feature>
<comment type="caution">
    <text evidence="3">The sequence shown here is derived from an EMBL/GenBank/DDBJ whole genome shotgun (WGS) entry which is preliminary data.</text>
</comment>
<keyword evidence="1" id="KW-0472">Membrane</keyword>
<sequence>MNPKILILQVFEQIYSYNIFVHDEAEDDNNDGQVRDQANVIKHQRYATRLYLGFFIGVSGFWKACYQLDALFKSTLDCLYDADCLVLFSDYFPSLNNMNLTSSILSSSPKNVSVENRLSYLFVDEWSTKINYSKYVEDCAPLFCTYAITDQINFSYTITLLLSLYGGLVIMLRFIAASVVNIAAKTKFRLPNINADFAYFVERARKFGVWLKQLNLFSEVDFNGQLNAMFTQFYQSAVVDFYHLIDLVLLITQVDQPYAGIRYVSAFNTRNAIIIIRTMINETNGHVSLRGDFLLPGLQNITSYFLYGDSSVNPDIYCTCATDLNCRQPAQLYECHMTYDDVYFVPVYAVPENPYAHYVGMHQFQFQPIPIPILELELVGIGRIGIGIGWNWLGLELELVGIGWNWNWNWSELVKNWLELELVRIG</sequence>
<proteinExistence type="predicted"/>
<name>A0A816AY87_9BILA</name>
<keyword evidence="1" id="KW-0812">Transmembrane</keyword>
<keyword evidence="1" id="KW-1133">Transmembrane helix</keyword>
<dbReference type="EMBL" id="CAJNOM010001318">
    <property type="protein sequence ID" value="CAF1603030.1"/>
    <property type="molecule type" value="Genomic_DNA"/>
</dbReference>
<dbReference type="AlphaFoldDB" id="A0A816AY87"/>
<dbReference type="EMBL" id="CAJNOI010000968">
    <property type="protein sequence ID" value="CAF1367976.1"/>
    <property type="molecule type" value="Genomic_DNA"/>
</dbReference>
<evidence type="ECO:0000313" key="2">
    <source>
        <dbReference type="EMBL" id="CAF1367976.1"/>
    </source>
</evidence>
<gene>
    <name evidence="2" type="ORF">BJG266_LOCUS35870</name>
    <name evidence="3" type="ORF">QVE165_LOCUS52902</name>
</gene>
<organism evidence="3 4">
    <name type="scientific">Adineta steineri</name>
    <dbReference type="NCBI Taxonomy" id="433720"/>
    <lineage>
        <taxon>Eukaryota</taxon>
        <taxon>Metazoa</taxon>
        <taxon>Spiralia</taxon>
        <taxon>Gnathifera</taxon>
        <taxon>Rotifera</taxon>
        <taxon>Eurotatoria</taxon>
        <taxon>Bdelloidea</taxon>
        <taxon>Adinetida</taxon>
        <taxon>Adinetidae</taxon>
        <taxon>Adineta</taxon>
    </lineage>
</organism>